<keyword evidence="3" id="KW-1185">Reference proteome</keyword>
<accession>A0ABU3B0N1</accession>
<reference evidence="2" key="1">
    <citation type="submission" date="2024-05" db="EMBL/GenBank/DDBJ databases">
        <title>30 novel species of actinomycetes from the DSMZ collection.</title>
        <authorList>
            <person name="Nouioui I."/>
        </authorList>
    </citation>
    <scope>NUCLEOTIDE SEQUENCE</scope>
    <source>
        <strain evidence="2">DSM 40712</strain>
    </source>
</reference>
<organism evidence="2 3">
    <name type="scientific">Streptomyces lancefieldiae</name>
    <dbReference type="NCBI Taxonomy" id="3075520"/>
    <lineage>
        <taxon>Bacteria</taxon>
        <taxon>Bacillati</taxon>
        <taxon>Actinomycetota</taxon>
        <taxon>Actinomycetes</taxon>
        <taxon>Kitasatosporales</taxon>
        <taxon>Streptomycetaceae</taxon>
        <taxon>Streptomyces</taxon>
    </lineage>
</organism>
<dbReference type="EMBL" id="JAVRFH010000087">
    <property type="protein sequence ID" value="MDT0616000.1"/>
    <property type="molecule type" value="Genomic_DNA"/>
</dbReference>
<proteinExistence type="predicted"/>
<evidence type="ECO:0000313" key="3">
    <source>
        <dbReference type="Proteomes" id="UP001180724"/>
    </source>
</evidence>
<gene>
    <name evidence="2" type="ORF">RM812_38460</name>
</gene>
<dbReference type="Proteomes" id="UP001180724">
    <property type="component" value="Unassembled WGS sequence"/>
</dbReference>
<evidence type="ECO:0000256" key="1">
    <source>
        <dbReference type="SAM" id="MobiDB-lite"/>
    </source>
</evidence>
<feature type="region of interest" description="Disordered" evidence="1">
    <location>
        <begin position="67"/>
        <end position="92"/>
    </location>
</feature>
<dbReference type="RefSeq" id="WP_311584980.1">
    <property type="nucleotide sequence ID" value="NZ_JAVRFH010000087.1"/>
</dbReference>
<name>A0ABU3B0N1_9ACTN</name>
<evidence type="ECO:0000313" key="2">
    <source>
        <dbReference type="EMBL" id="MDT0616000.1"/>
    </source>
</evidence>
<sequence>MTRASWYPAQAGDRLAITMEATETLPQWTEVYEVTEDGQALRFVGSDAPEDLKGGWYAGPFPSCTTRTRSRRRGWRPGLQPRWSGTGASLEP</sequence>
<comment type="caution">
    <text evidence="2">The sequence shown here is derived from an EMBL/GenBank/DDBJ whole genome shotgun (WGS) entry which is preliminary data.</text>
</comment>
<protein>
    <submittedName>
        <fullName evidence="2">Uncharacterized protein</fullName>
    </submittedName>
</protein>